<sequence>MAGVSAAALGLTLGSAGSAAAGGPTSVLIVSPESAETASLYYSDREYGTLERLLGEPGAGSAGKPPEADLIAGPQINVTWMVHDVSPWRVDRVYPATDSEAVWIHTAANLDASTNGTWHRAQQPKVLRDLLKDLGVMGKASDGDSAVEYPPPWDTYGTDAEATQSPEPSLAAASARPSGPADPTDWWWALPGVAAGVGGTLLIRRAAARQKAGPPREEPRQELIDL</sequence>
<feature type="region of interest" description="Disordered" evidence="1">
    <location>
        <begin position="141"/>
        <end position="178"/>
    </location>
</feature>
<evidence type="ECO:0000256" key="2">
    <source>
        <dbReference type="SAM" id="SignalP"/>
    </source>
</evidence>
<gene>
    <name evidence="3" type="ORF">RQC66_08475</name>
</gene>
<proteinExistence type="predicted"/>
<feature type="signal peptide" evidence="2">
    <location>
        <begin position="1"/>
        <end position="21"/>
    </location>
</feature>
<accession>A0ABU3LNG1</accession>
<evidence type="ECO:0000256" key="1">
    <source>
        <dbReference type="SAM" id="MobiDB-lite"/>
    </source>
</evidence>
<organism evidence="3 4">
    <name type="scientific">Streptomyces justiciae</name>
    <dbReference type="NCBI Taxonomy" id="2780140"/>
    <lineage>
        <taxon>Bacteria</taxon>
        <taxon>Bacillati</taxon>
        <taxon>Actinomycetota</taxon>
        <taxon>Actinomycetes</taxon>
        <taxon>Kitasatosporales</taxon>
        <taxon>Streptomycetaceae</taxon>
        <taxon>Streptomyces</taxon>
    </lineage>
</organism>
<comment type="caution">
    <text evidence="3">The sequence shown here is derived from an EMBL/GenBank/DDBJ whole genome shotgun (WGS) entry which is preliminary data.</text>
</comment>
<protein>
    <submittedName>
        <fullName evidence="3">Uncharacterized protein</fullName>
    </submittedName>
</protein>
<dbReference type="Proteomes" id="UP001257948">
    <property type="component" value="Unassembled WGS sequence"/>
</dbReference>
<evidence type="ECO:0000313" key="4">
    <source>
        <dbReference type="Proteomes" id="UP001257948"/>
    </source>
</evidence>
<dbReference type="EMBL" id="JAVTLL010000005">
    <property type="protein sequence ID" value="MDT7840766.1"/>
    <property type="molecule type" value="Genomic_DNA"/>
</dbReference>
<reference evidence="4" key="1">
    <citation type="submission" date="2023-07" db="EMBL/GenBank/DDBJ databases">
        <title>Draft genome sequence of the endophytic actinobacterium Streptomyces justiciae WPN32, a potential antibiotic producer.</title>
        <authorList>
            <person name="Yasawong M."/>
            <person name="Pana W."/>
            <person name="Ganta P."/>
            <person name="Santapan N."/>
            <person name="Songngamsuk T."/>
            <person name="Phatcharaharikarn M."/>
            <person name="Kerdtoob S."/>
            <person name="Nantapong N."/>
        </authorList>
    </citation>
    <scope>NUCLEOTIDE SEQUENCE [LARGE SCALE GENOMIC DNA]</scope>
    <source>
        <strain evidence="4">WPN32</strain>
    </source>
</reference>
<evidence type="ECO:0000313" key="3">
    <source>
        <dbReference type="EMBL" id="MDT7840766.1"/>
    </source>
</evidence>
<keyword evidence="2" id="KW-0732">Signal</keyword>
<keyword evidence="4" id="KW-1185">Reference proteome</keyword>
<feature type="chain" id="PRO_5045685909" evidence="2">
    <location>
        <begin position="22"/>
        <end position="226"/>
    </location>
</feature>
<dbReference type="RefSeq" id="WP_314199492.1">
    <property type="nucleotide sequence ID" value="NZ_JAVTLL010000005.1"/>
</dbReference>
<name>A0ABU3LNG1_9ACTN</name>